<dbReference type="GO" id="GO:0000122">
    <property type="term" value="P:negative regulation of transcription by RNA polymerase II"/>
    <property type="evidence" value="ECO:0007669"/>
    <property type="project" value="TreeGrafter"/>
</dbReference>
<dbReference type="EMBL" id="OC959645">
    <property type="protein sequence ID" value="CAD7665280.1"/>
    <property type="molecule type" value="Genomic_DNA"/>
</dbReference>
<dbReference type="GO" id="GO:0046974">
    <property type="term" value="F:histone H3K9 methyltransferase activity"/>
    <property type="evidence" value="ECO:0007669"/>
    <property type="project" value="TreeGrafter"/>
</dbReference>
<dbReference type="Gene3D" id="1.25.40.20">
    <property type="entry name" value="Ankyrin repeat-containing domain"/>
    <property type="match status" value="1"/>
</dbReference>
<keyword evidence="6" id="KW-0040">ANK repeat</keyword>
<keyword evidence="8" id="KW-1185">Reference proteome</keyword>
<dbReference type="GO" id="GO:0005634">
    <property type="term" value="C:nucleus"/>
    <property type="evidence" value="ECO:0007669"/>
    <property type="project" value="TreeGrafter"/>
</dbReference>
<dbReference type="PANTHER" id="PTHR46307">
    <property type="entry name" value="G9A, ISOFORM B"/>
    <property type="match status" value="1"/>
</dbReference>
<sequence length="116" mass="13306">MFLEMGANVINQTNIHGDTPLHIASRRDNYECVVLLLSRGADITLMNKNNESPLQCAPKDSESEMALKVNQELKRFSVRRQLNSEKLLHRDLSKGKEYYQIQVVNGVDNEPYPIDF</sequence>
<dbReference type="SMART" id="SM00248">
    <property type="entry name" value="ANK"/>
    <property type="match status" value="1"/>
</dbReference>
<dbReference type="OrthoDB" id="616263at2759"/>
<keyword evidence="4" id="KW-0528">Neurotoxin</keyword>
<dbReference type="InterPro" id="IPR036770">
    <property type="entry name" value="Ankyrin_rpt-contain_sf"/>
</dbReference>
<evidence type="ECO:0000256" key="4">
    <source>
        <dbReference type="ARBA" id="ARBA00023028"/>
    </source>
</evidence>
<protein>
    <submittedName>
        <fullName evidence="7">Uncharacterized protein</fullName>
    </submittedName>
</protein>
<evidence type="ECO:0000256" key="5">
    <source>
        <dbReference type="ARBA" id="ARBA00023298"/>
    </source>
</evidence>
<dbReference type="Proteomes" id="UP000728032">
    <property type="component" value="Unassembled WGS sequence"/>
</dbReference>
<dbReference type="InterPro" id="IPR043550">
    <property type="entry name" value="EHMT1/EHMT2"/>
</dbReference>
<dbReference type="EMBL" id="CAJPVJ010044820">
    <property type="protein sequence ID" value="CAG2182417.1"/>
    <property type="molecule type" value="Genomic_DNA"/>
</dbReference>
<proteinExistence type="predicted"/>
<evidence type="ECO:0000313" key="8">
    <source>
        <dbReference type="Proteomes" id="UP000728032"/>
    </source>
</evidence>
<dbReference type="GO" id="GO:0044231">
    <property type="term" value="C:host cell presynaptic membrane"/>
    <property type="evidence" value="ECO:0007669"/>
    <property type="project" value="UniProtKB-KW"/>
</dbReference>
<dbReference type="SUPFAM" id="SSF48403">
    <property type="entry name" value="Ankyrin repeat"/>
    <property type="match status" value="1"/>
</dbReference>
<keyword evidence="4" id="KW-0800">Toxin</keyword>
<keyword evidence="5" id="KW-0472">Membrane</keyword>
<dbReference type="Pfam" id="PF00023">
    <property type="entry name" value="Ank"/>
    <property type="match status" value="1"/>
</dbReference>
<keyword evidence="5" id="KW-1053">Target membrane</keyword>
<name>A0A7R9MT11_9ACAR</name>
<evidence type="ECO:0000313" key="7">
    <source>
        <dbReference type="EMBL" id="CAD7665280.1"/>
    </source>
</evidence>
<dbReference type="PROSITE" id="PS50088">
    <property type="entry name" value="ANK_REPEAT"/>
    <property type="match status" value="1"/>
</dbReference>
<feature type="repeat" description="ANK" evidence="6">
    <location>
        <begin position="16"/>
        <end position="48"/>
    </location>
</feature>
<dbReference type="PROSITE" id="PS50297">
    <property type="entry name" value="ANK_REP_REGION"/>
    <property type="match status" value="1"/>
</dbReference>
<dbReference type="GO" id="GO:0000785">
    <property type="term" value="C:chromatin"/>
    <property type="evidence" value="ECO:0007669"/>
    <property type="project" value="TreeGrafter"/>
</dbReference>
<dbReference type="GO" id="GO:0006887">
    <property type="term" value="P:exocytosis"/>
    <property type="evidence" value="ECO:0007669"/>
    <property type="project" value="UniProtKB-KW"/>
</dbReference>
<dbReference type="PANTHER" id="PTHR46307:SF4">
    <property type="entry name" value="G9A, ISOFORM B"/>
    <property type="match status" value="1"/>
</dbReference>
<keyword evidence="2" id="KW-0268">Exocytosis</keyword>
<evidence type="ECO:0000256" key="6">
    <source>
        <dbReference type="PROSITE-ProRule" id="PRU00023"/>
    </source>
</evidence>
<evidence type="ECO:0000256" key="1">
    <source>
        <dbReference type="ARBA" id="ARBA00004175"/>
    </source>
</evidence>
<keyword evidence="4" id="KW-0638">Presynaptic neurotoxin</keyword>
<organism evidence="7">
    <name type="scientific">Oppiella nova</name>
    <dbReference type="NCBI Taxonomy" id="334625"/>
    <lineage>
        <taxon>Eukaryota</taxon>
        <taxon>Metazoa</taxon>
        <taxon>Ecdysozoa</taxon>
        <taxon>Arthropoda</taxon>
        <taxon>Chelicerata</taxon>
        <taxon>Arachnida</taxon>
        <taxon>Acari</taxon>
        <taxon>Acariformes</taxon>
        <taxon>Sarcoptiformes</taxon>
        <taxon>Oribatida</taxon>
        <taxon>Brachypylina</taxon>
        <taxon>Oppioidea</taxon>
        <taxon>Oppiidae</taxon>
        <taxon>Oppiella</taxon>
    </lineage>
</organism>
<gene>
    <name evidence="7" type="ORF">ONB1V03_LOCUS21838</name>
</gene>
<evidence type="ECO:0000256" key="2">
    <source>
        <dbReference type="ARBA" id="ARBA00022483"/>
    </source>
</evidence>
<keyword evidence="3" id="KW-1052">Target cell membrane</keyword>
<reference evidence="7" key="1">
    <citation type="submission" date="2020-11" db="EMBL/GenBank/DDBJ databases">
        <authorList>
            <person name="Tran Van P."/>
        </authorList>
    </citation>
    <scope>NUCLEOTIDE SEQUENCE</scope>
</reference>
<dbReference type="GO" id="GO:0044218">
    <property type="term" value="C:other organism cell membrane"/>
    <property type="evidence" value="ECO:0007669"/>
    <property type="project" value="UniProtKB-KW"/>
</dbReference>
<evidence type="ECO:0000256" key="3">
    <source>
        <dbReference type="ARBA" id="ARBA00022537"/>
    </source>
</evidence>
<dbReference type="AlphaFoldDB" id="A0A7R9MT11"/>
<feature type="non-terminal residue" evidence="7">
    <location>
        <position position="1"/>
    </location>
</feature>
<dbReference type="GO" id="GO:0002039">
    <property type="term" value="F:p53 binding"/>
    <property type="evidence" value="ECO:0007669"/>
    <property type="project" value="InterPro"/>
</dbReference>
<accession>A0A7R9MT11</accession>
<comment type="subcellular location">
    <subcellularLocation>
        <location evidence="1">Target cell membrane</location>
    </subcellularLocation>
</comment>
<dbReference type="InterPro" id="IPR002110">
    <property type="entry name" value="Ankyrin_rpt"/>
</dbReference>